<dbReference type="Proteomes" id="UP000076929">
    <property type="component" value="Plasmid pCRULAC1"/>
</dbReference>
<geneLocation type="plasmid" evidence="1 2">
    <name>pCRULAC1</name>
</geneLocation>
<sequence>MSEQMSFDFREHDLPPMWDGKKVTWSDDWEVYDLHVCPPPKDKRTCTCGSTKPMLRKQGEVGPYKSAHRAKYNELRTRPLWRSLTVFRCSECELDTVLDFNGDFWELGLEDYGDQGSHLIDTTSL</sequence>
<reference evidence="1 2" key="1">
    <citation type="submission" date="2016-05" db="EMBL/GenBank/DDBJ databases">
        <title>Complete genome sequence of Corynebacterium crudilactis, a new Corynebacterium species isolated from raw cow's milk.</title>
        <authorList>
            <person name="Christian R."/>
            <person name="Zimmermann J."/>
            <person name="Lipski A."/>
            <person name="Kalinowski J."/>
        </authorList>
    </citation>
    <scope>NUCLEOTIDE SEQUENCE [LARGE SCALE GENOMIC DNA]</scope>
    <source>
        <strain evidence="1 2">JZ16</strain>
        <plasmid evidence="1 2">pCRULAC1</plasmid>
    </source>
</reference>
<dbReference type="AlphaFoldDB" id="A0A172QXZ0"/>
<evidence type="ECO:0000313" key="2">
    <source>
        <dbReference type="Proteomes" id="UP000076929"/>
    </source>
</evidence>
<dbReference type="EMBL" id="CP015623">
    <property type="protein sequence ID" value="ANE05508.1"/>
    <property type="molecule type" value="Genomic_DNA"/>
</dbReference>
<protein>
    <submittedName>
        <fullName evidence="1">Uncharacterized protein</fullName>
    </submittedName>
</protein>
<dbReference type="OrthoDB" id="4469858at2"/>
<keyword evidence="2" id="KW-1185">Reference proteome</keyword>
<gene>
    <name evidence="1" type="ORF">ccrud_14300</name>
</gene>
<dbReference type="KEGG" id="ccjz:ccrud_14300"/>
<name>A0A172QXZ0_9CORY</name>
<evidence type="ECO:0000313" key="1">
    <source>
        <dbReference type="EMBL" id="ANE05508.1"/>
    </source>
</evidence>
<accession>A0A172QXZ0</accession>
<keyword evidence="1" id="KW-0614">Plasmid</keyword>
<organism evidence="1 2">
    <name type="scientific">Corynebacterium crudilactis</name>
    <dbReference type="NCBI Taxonomy" id="1652495"/>
    <lineage>
        <taxon>Bacteria</taxon>
        <taxon>Bacillati</taxon>
        <taxon>Actinomycetota</taxon>
        <taxon>Actinomycetes</taxon>
        <taxon>Mycobacteriales</taxon>
        <taxon>Corynebacteriaceae</taxon>
        <taxon>Corynebacterium</taxon>
    </lineage>
</organism>
<proteinExistence type="predicted"/>
<dbReference type="RefSeq" id="WP_066570299.1">
    <property type="nucleotide sequence ID" value="NZ_CP015623.1"/>
</dbReference>